<organism evidence="2 3">
    <name type="scientific">Rhodopirellula baltica (strain DSM 10527 / NCIMB 13988 / SH1)</name>
    <dbReference type="NCBI Taxonomy" id="243090"/>
    <lineage>
        <taxon>Bacteria</taxon>
        <taxon>Pseudomonadati</taxon>
        <taxon>Planctomycetota</taxon>
        <taxon>Planctomycetia</taxon>
        <taxon>Pirellulales</taxon>
        <taxon>Pirellulaceae</taxon>
        <taxon>Rhodopirellula</taxon>
    </lineage>
</organism>
<proteinExistence type="predicted"/>
<feature type="compositionally biased region" description="Polar residues" evidence="1">
    <location>
        <begin position="29"/>
        <end position="39"/>
    </location>
</feature>
<dbReference type="HOGENOM" id="CLU_3047399_0_0_0"/>
<accession>Q7UHY1</accession>
<evidence type="ECO:0000256" key="1">
    <source>
        <dbReference type="SAM" id="MobiDB-lite"/>
    </source>
</evidence>
<evidence type="ECO:0000313" key="2">
    <source>
        <dbReference type="EMBL" id="CAD77836.1"/>
    </source>
</evidence>
<dbReference type="STRING" id="243090.RB12879"/>
<dbReference type="EnsemblBacteria" id="CAD77836">
    <property type="protein sequence ID" value="CAD77836"/>
    <property type="gene ID" value="RB12879"/>
</dbReference>
<dbReference type="EMBL" id="BX294155">
    <property type="protein sequence ID" value="CAD77836.1"/>
    <property type="molecule type" value="Genomic_DNA"/>
</dbReference>
<keyword evidence="3" id="KW-1185">Reference proteome</keyword>
<gene>
    <name evidence="2" type="ordered locus">RB12879</name>
</gene>
<evidence type="ECO:0000313" key="3">
    <source>
        <dbReference type="Proteomes" id="UP000001025"/>
    </source>
</evidence>
<feature type="region of interest" description="Disordered" evidence="1">
    <location>
        <begin position="1"/>
        <end position="54"/>
    </location>
</feature>
<dbReference type="KEGG" id="rba:RB12879"/>
<reference evidence="2 3" key="1">
    <citation type="journal article" date="2003" name="Proc. Natl. Acad. Sci. U.S.A.">
        <title>Complete genome sequence of the marine planctomycete Pirellula sp. strain 1.</title>
        <authorList>
            <person name="Gloeckner F.O."/>
            <person name="Kube M."/>
            <person name="Bauer M."/>
            <person name="Teeling H."/>
            <person name="Lombardot T."/>
            <person name="Ludwig W."/>
            <person name="Gade D."/>
            <person name="Beck A."/>
            <person name="Borzym K."/>
            <person name="Heitmann K."/>
            <person name="Rabus R."/>
            <person name="Schlesner H."/>
            <person name="Amann R."/>
            <person name="Reinhardt R."/>
        </authorList>
    </citation>
    <scope>NUCLEOTIDE SEQUENCE [LARGE SCALE GENOMIC DNA]</scope>
    <source>
        <strain evidence="3">DSM 10527 / NCIMB 13988 / SH1</strain>
    </source>
</reference>
<protein>
    <submittedName>
        <fullName evidence="2">Uncharacterized protein</fullName>
    </submittedName>
</protein>
<name>Q7UHY1_RHOBA</name>
<dbReference type="InParanoid" id="Q7UHY1"/>
<feature type="compositionally biased region" description="Basic and acidic residues" evidence="1">
    <location>
        <begin position="40"/>
        <end position="54"/>
    </location>
</feature>
<sequence length="54" mass="5869">MGTKRGVQSPLLASPTSAGQEPTPGGTWPTLTVTRWSPTESRDFVPKRELQDTN</sequence>
<dbReference type="AlphaFoldDB" id="Q7UHY1"/>
<dbReference type="Proteomes" id="UP000001025">
    <property type="component" value="Chromosome"/>
</dbReference>